<dbReference type="InterPro" id="IPR011990">
    <property type="entry name" value="TPR-like_helical_dom_sf"/>
</dbReference>
<evidence type="ECO:0000256" key="1">
    <source>
        <dbReference type="ARBA" id="ARBA00022737"/>
    </source>
</evidence>
<feature type="region of interest" description="Disordered" evidence="2">
    <location>
        <begin position="713"/>
        <end position="742"/>
    </location>
</feature>
<keyword evidence="1" id="KW-0677">Repeat</keyword>
<name>A0A7W9PA26_9NOCA</name>
<dbReference type="Pfam" id="PF24883">
    <property type="entry name" value="NPHP3_N"/>
    <property type="match status" value="1"/>
</dbReference>
<proteinExistence type="predicted"/>
<protein>
    <recommendedName>
        <fullName evidence="3">Nephrocystin 3-like N-terminal domain-containing protein</fullName>
    </recommendedName>
</protein>
<sequence length="788" mass="85985">MRRKDRPSASPVYDFDRVKAGRDVSISHTEHHHYDVHAASGGALPSGESSYVAHIRGLKAPIGGLRERGEELNDLTEFCHGDHPYMWIRAEPWAGKSALLVSFLLEHESDLTVIGFFVSDPVADQNDHRAFTEAVLDQLAVLFPDQRARIADARIYRDGLRNELLTLAARREAEAGRRLVLVVDGLDEDAGESPIVTHLPSRPDPNLRVIVSSRHCPTLPIPHGHPLGGIRHYPLSPSPFAADIKRAATAELNALLNGPDEHRYLLALITAANGLTATELAELSGMAPYEIDGLLQAATGRSFRTYETAMSSRPGEAADPVYVLAHETLQHTAEKQLGTRYLTPGLSRLHSWADHYRNLCWPPETPDFLLRGYFSVLDRHRNLDRMIEAGLDRARHDRLRTHTGSDATVLCEIRTVQQHIRDQPDPDLISTARLARHRDYLDNRNDTLPPDLLTVIPLRLLTVLVRLGQQGHAESLFYFFRGPDRQADVLARIAAAVSRSDAERAALLVDRAEARAHTITDPYLQAVTLAGIAEAVAGHDPGHAEALVHSITDPNLQAHTLAGAMRAVAGSDPDRAAPLADQVEALAHTITDPYLQAVTLAGIAEAVAGHDPDRAEALVHGIADPDLQAHALARIAEAVVSSDPDRAARLADQVETLAHTITDPFALAITLARIMKAVACYDPDRAETLAHTLPDPELQAEVLTTIAGVVSRRKSPAPNPVGSPRGLVSRRASPTDPPELSKSSKHLLAHAWSISRWEIPIPALPTVDLFALHTLASDLINDQGHLMP</sequence>
<evidence type="ECO:0000313" key="5">
    <source>
        <dbReference type="Proteomes" id="UP000540412"/>
    </source>
</evidence>
<comment type="caution">
    <text evidence="4">The sequence shown here is derived from an EMBL/GenBank/DDBJ whole genome shotgun (WGS) entry which is preliminary data.</text>
</comment>
<evidence type="ECO:0000259" key="3">
    <source>
        <dbReference type="Pfam" id="PF24883"/>
    </source>
</evidence>
<dbReference type="EMBL" id="JACHIT010000001">
    <property type="protein sequence ID" value="MBB5912186.1"/>
    <property type="molecule type" value="Genomic_DNA"/>
</dbReference>
<reference evidence="4 5" key="1">
    <citation type="submission" date="2020-08" db="EMBL/GenBank/DDBJ databases">
        <title>Sequencing the genomes of 1000 actinobacteria strains.</title>
        <authorList>
            <person name="Klenk H.-P."/>
        </authorList>
    </citation>
    <scope>NUCLEOTIDE SEQUENCE [LARGE SCALE GENOMIC DNA]</scope>
    <source>
        <strain evidence="4 5">DSM 43582</strain>
    </source>
</reference>
<dbReference type="AlphaFoldDB" id="A0A7W9PA26"/>
<dbReference type="Proteomes" id="UP000540412">
    <property type="component" value="Unassembled WGS sequence"/>
</dbReference>
<feature type="domain" description="Nephrocystin 3-like N-terminal" evidence="3">
    <location>
        <begin position="81"/>
        <end position="214"/>
    </location>
</feature>
<dbReference type="Gene3D" id="1.25.40.10">
    <property type="entry name" value="Tetratricopeptide repeat domain"/>
    <property type="match status" value="1"/>
</dbReference>
<dbReference type="InterPro" id="IPR056884">
    <property type="entry name" value="NPHP3-like_N"/>
</dbReference>
<organism evidence="4 5">
    <name type="scientific">Nocardia transvalensis</name>
    <dbReference type="NCBI Taxonomy" id="37333"/>
    <lineage>
        <taxon>Bacteria</taxon>
        <taxon>Bacillati</taxon>
        <taxon>Actinomycetota</taxon>
        <taxon>Actinomycetes</taxon>
        <taxon>Mycobacteriales</taxon>
        <taxon>Nocardiaceae</taxon>
        <taxon>Nocardia</taxon>
    </lineage>
</organism>
<gene>
    <name evidence="4" type="ORF">BJY24_001053</name>
</gene>
<evidence type="ECO:0000313" key="4">
    <source>
        <dbReference type="EMBL" id="MBB5912186.1"/>
    </source>
</evidence>
<evidence type="ECO:0000256" key="2">
    <source>
        <dbReference type="SAM" id="MobiDB-lite"/>
    </source>
</evidence>
<dbReference type="RefSeq" id="WP_157185696.1">
    <property type="nucleotide sequence ID" value="NZ_JACHIT010000001.1"/>
</dbReference>
<keyword evidence="5" id="KW-1185">Reference proteome</keyword>
<accession>A0A7W9PA26</accession>